<dbReference type="OMA" id="HREMETK"/>
<dbReference type="Proteomes" id="UP000029120">
    <property type="component" value="Chromosome 6"/>
</dbReference>
<dbReference type="PANTHER" id="PTHR36720">
    <property type="entry name" value="TAF RNA POLYMERASE I SUBUNIT A"/>
    <property type="match status" value="1"/>
</dbReference>
<protein>
    <submittedName>
        <fullName evidence="2">Uncharacterized protein</fullName>
    </submittedName>
</protein>
<evidence type="ECO:0000313" key="3">
    <source>
        <dbReference type="Proteomes" id="UP000029120"/>
    </source>
</evidence>
<dbReference type="GO" id="GO:0006360">
    <property type="term" value="P:transcription by RNA polymerase I"/>
    <property type="evidence" value="ECO:0007669"/>
    <property type="project" value="InterPro"/>
</dbReference>
<dbReference type="Pfam" id="PF14929">
    <property type="entry name" value="TAF1_subA"/>
    <property type="match status" value="1"/>
</dbReference>
<sequence length="547" mass="63402">MKKEGIRSEYLIKLPQILRELLRQRKWNYASRTLSVLMQGTIGDSSPGLNRLKYEAQIQILSHLQPNKNKAKEIGNIYDTWIGKIGRQHKEERLLVWFEQICHFIECGMNNDAYSAVISMMQSRDFGMLPRSNLYIGITFYKLWRCKFLMELQPEDESCMESISNMSVSKSDNQVAYPVRDKSVYSVRSVVNKSEASVVNYKRGRSEENQVSLQDSGTSVKKKVKMGSPQHFTNPPPLYATSEENEESLQDGVARTFDPTLVDILGYVDPWLLPLKPPEDSDCFIKIVNDSYYKEAVKYLRPTLQSPPHVSLVALHPFVQLLLIGGNVDEAMKVVMDMCNKVHDVKPFRIKAFMMEMFHSNRDNLAKCYEEVLNIDPSCVTTLKKLIVMSTEDGYRRESLIEMIAMHVEASFPEPEIWEEFASCFRHLFENLDEDRLSVCLGGYGEELNQHQTYSVRYNPTPTMFTDTTWTLRAKWWLNRHFSLEMLETEIKKTEKGDLEMVKMMRYKAVCASHIYGRAFDYVTKVYDMLDDNSNLRSLPIFGFTSF</sequence>
<dbReference type="eggNOG" id="ENOG502QQ18">
    <property type="taxonomic scope" value="Eukaryota"/>
</dbReference>
<feature type="region of interest" description="Disordered" evidence="1">
    <location>
        <begin position="207"/>
        <end position="245"/>
    </location>
</feature>
<dbReference type="EMBL" id="CM002874">
    <property type="protein sequence ID" value="KFK32448.1"/>
    <property type="molecule type" value="Genomic_DNA"/>
</dbReference>
<reference evidence="3" key="1">
    <citation type="journal article" date="2015" name="Nat. Plants">
        <title>Genome expansion of Arabis alpina linked with retrotransposition and reduced symmetric DNA methylation.</title>
        <authorList>
            <person name="Willing E.M."/>
            <person name="Rawat V."/>
            <person name="Mandakova T."/>
            <person name="Maumus F."/>
            <person name="James G.V."/>
            <person name="Nordstroem K.J."/>
            <person name="Becker C."/>
            <person name="Warthmann N."/>
            <person name="Chica C."/>
            <person name="Szarzynska B."/>
            <person name="Zytnicki M."/>
            <person name="Albani M.C."/>
            <person name="Kiefer C."/>
            <person name="Bergonzi S."/>
            <person name="Castaings L."/>
            <person name="Mateos J.L."/>
            <person name="Berns M.C."/>
            <person name="Bujdoso N."/>
            <person name="Piofczyk T."/>
            <person name="de Lorenzo L."/>
            <person name="Barrero-Sicilia C."/>
            <person name="Mateos I."/>
            <person name="Piednoel M."/>
            <person name="Hagmann J."/>
            <person name="Chen-Min-Tao R."/>
            <person name="Iglesias-Fernandez R."/>
            <person name="Schuster S.C."/>
            <person name="Alonso-Blanco C."/>
            <person name="Roudier F."/>
            <person name="Carbonero P."/>
            <person name="Paz-Ares J."/>
            <person name="Davis S.J."/>
            <person name="Pecinka A."/>
            <person name="Quesneville H."/>
            <person name="Colot V."/>
            <person name="Lysak M.A."/>
            <person name="Weigel D."/>
            <person name="Coupland G."/>
            <person name="Schneeberger K."/>
        </authorList>
    </citation>
    <scope>NUCLEOTIDE SEQUENCE [LARGE SCALE GENOMIC DNA]</scope>
    <source>
        <strain evidence="3">cv. Pajares</strain>
    </source>
</reference>
<dbReference type="PANTHER" id="PTHR36720:SF1">
    <property type="entry name" value="TAF RNA POLYMERASE I SUBUNIT A"/>
    <property type="match status" value="1"/>
</dbReference>
<evidence type="ECO:0000256" key="1">
    <source>
        <dbReference type="SAM" id="MobiDB-lite"/>
    </source>
</evidence>
<dbReference type="InterPro" id="IPR039495">
    <property type="entry name" value="TAF1A"/>
</dbReference>
<keyword evidence="3" id="KW-1185">Reference proteome</keyword>
<dbReference type="OrthoDB" id="1899337at2759"/>
<dbReference type="Gramene" id="KFK32448">
    <property type="protein sequence ID" value="KFK32448"/>
    <property type="gene ID" value="AALP_AA6G243300"/>
</dbReference>
<proteinExistence type="predicted"/>
<dbReference type="AlphaFoldDB" id="A0A087GRE6"/>
<feature type="compositionally biased region" description="Polar residues" evidence="1">
    <location>
        <begin position="209"/>
        <end position="219"/>
    </location>
</feature>
<evidence type="ECO:0000313" key="2">
    <source>
        <dbReference type="EMBL" id="KFK32448.1"/>
    </source>
</evidence>
<organism evidence="2 3">
    <name type="scientific">Arabis alpina</name>
    <name type="common">Alpine rock-cress</name>
    <dbReference type="NCBI Taxonomy" id="50452"/>
    <lineage>
        <taxon>Eukaryota</taxon>
        <taxon>Viridiplantae</taxon>
        <taxon>Streptophyta</taxon>
        <taxon>Embryophyta</taxon>
        <taxon>Tracheophyta</taxon>
        <taxon>Spermatophyta</taxon>
        <taxon>Magnoliopsida</taxon>
        <taxon>eudicotyledons</taxon>
        <taxon>Gunneridae</taxon>
        <taxon>Pentapetalae</taxon>
        <taxon>rosids</taxon>
        <taxon>malvids</taxon>
        <taxon>Brassicales</taxon>
        <taxon>Brassicaceae</taxon>
        <taxon>Arabideae</taxon>
        <taxon>Arabis</taxon>
    </lineage>
</organism>
<dbReference type="GO" id="GO:0000120">
    <property type="term" value="C:RNA polymerase I transcription regulator complex"/>
    <property type="evidence" value="ECO:0007669"/>
    <property type="project" value="InterPro"/>
</dbReference>
<name>A0A087GRE6_ARAAL</name>
<accession>A0A087GRE6</accession>
<gene>
    <name evidence="2" type="ordered locus">AALP_Aa6g243300</name>
</gene>